<dbReference type="Pfam" id="PF04134">
    <property type="entry name" value="DCC1-like"/>
    <property type="match status" value="1"/>
</dbReference>
<evidence type="ECO:0000313" key="1">
    <source>
        <dbReference type="EMBL" id="MEE2565895.1"/>
    </source>
</evidence>
<reference evidence="1 2" key="1">
    <citation type="submission" date="2024-01" db="EMBL/GenBank/DDBJ databases">
        <title>Hyphobacterium bacterium isolated from marine sediment.</title>
        <authorList>
            <person name="Zhao S."/>
        </authorList>
    </citation>
    <scope>NUCLEOTIDE SEQUENCE [LARGE SCALE GENOMIC DNA]</scope>
    <source>
        <strain evidence="1 2">Y60-23</strain>
    </source>
</reference>
<dbReference type="RefSeq" id="WP_330195426.1">
    <property type="nucleotide sequence ID" value="NZ_JAZDRO010000001.1"/>
</dbReference>
<dbReference type="InterPro" id="IPR007263">
    <property type="entry name" value="DCC1-like"/>
</dbReference>
<dbReference type="Proteomes" id="UP001310692">
    <property type="component" value="Unassembled WGS sequence"/>
</dbReference>
<sequence length="132" mass="14793">MADTAGRPILLPMKTDPVIAYYDGACPLCVHEMKLYERRGQGRVILEDVNGDIPGDVDRQAALDALHLRLQDGTLLTGWDAFIAIWERCPGMGWLAAITRPWPIRKPLDAIYRFLAPYRPRRKCANGACSLT</sequence>
<dbReference type="PANTHER" id="PTHR34290:SF2">
    <property type="entry name" value="OS04G0668800 PROTEIN"/>
    <property type="match status" value="1"/>
</dbReference>
<evidence type="ECO:0000313" key="2">
    <source>
        <dbReference type="Proteomes" id="UP001310692"/>
    </source>
</evidence>
<name>A0ABU7LWI6_9PROT</name>
<protein>
    <submittedName>
        <fullName evidence="1">DUF393 domain-containing protein</fullName>
    </submittedName>
</protein>
<gene>
    <name evidence="1" type="ORF">V0U35_04320</name>
</gene>
<keyword evidence="2" id="KW-1185">Reference proteome</keyword>
<proteinExistence type="predicted"/>
<dbReference type="InterPro" id="IPR044691">
    <property type="entry name" value="DCC1_Trx"/>
</dbReference>
<organism evidence="1 2">
    <name type="scientific">Hyphobacterium marinum</name>
    <dbReference type="NCBI Taxonomy" id="3116574"/>
    <lineage>
        <taxon>Bacteria</taxon>
        <taxon>Pseudomonadati</taxon>
        <taxon>Pseudomonadota</taxon>
        <taxon>Alphaproteobacteria</taxon>
        <taxon>Maricaulales</taxon>
        <taxon>Maricaulaceae</taxon>
        <taxon>Hyphobacterium</taxon>
    </lineage>
</organism>
<comment type="caution">
    <text evidence="1">The sequence shown here is derived from an EMBL/GenBank/DDBJ whole genome shotgun (WGS) entry which is preliminary data.</text>
</comment>
<dbReference type="EMBL" id="JAZDRO010000001">
    <property type="protein sequence ID" value="MEE2565895.1"/>
    <property type="molecule type" value="Genomic_DNA"/>
</dbReference>
<dbReference type="PANTHER" id="PTHR34290">
    <property type="entry name" value="SI:CH73-390P7.2"/>
    <property type="match status" value="1"/>
</dbReference>
<accession>A0ABU7LWI6</accession>